<dbReference type="STRING" id="203124.Tery_2248"/>
<dbReference type="SUPFAM" id="SSF56300">
    <property type="entry name" value="Metallo-dependent phosphatases"/>
    <property type="match status" value="1"/>
</dbReference>
<dbReference type="PANTHER" id="PTHR42850">
    <property type="entry name" value="METALLOPHOSPHOESTERASE"/>
    <property type="match status" value="1"/>
</dbReference>
<dbReference type="GO" id="GO:0008803">
    <property type="term" value="F:bis(5'-nucleosyl)-tetraphosphatase (symmetrical) activity"/>
    <property type="evidence" value="ECO:0007669"/>
    <property type="project" value="TreeGrafter"/>
</dbReference>
<feature type="domain" description="Calcineurin-like phosphoesterase" evidence="1">
    <location>
        <begin position="6"/>
        <end position="171"/>
    </location>
</feature>
<accession>Q112U7</accession>
<dbReference type="InterPro" id="IPR050126">
    <property type="entry name" value="Ap4A_hydrolase"/>
</dbReference>
<proteinExistence type="predicted"/>
<name>Q112U7_TRIEI</name>
<dbReference type="Gene3D" id="3.60.21.10">
    <property type="match status" value="1"/>
</dbReference>
<dbReference type="GO" id="GO:0110154">
    <property type="term" value="P:RNA decapping"/>
    <property type="evidence" value="ECO:0007669"/>
    <property type="project" value="TreeGrafter"/>
</dbReference>
<dbReference type="GO" id="GO:0005737">
    <property type="term" value="C:cytoplasm"/>
    <property type="evidence" value="ECO:0007669"/>
    <property type="project" value="TreeGrafter"/>
</dbReference>
<evidence type="ECO:0000259" key="1">
    <source>
        <dbReference type="Pfam" id="PF00149"/>
    </source>
</evidence>
<sequence>MNQRRIIIGDIHGNYDGLIALLDMVAPGIDDMVYFLGDLIDRGPKSSQVVEFVRNSPYQCVMGNHEHMMIQALSDTELKHEAWPHWYNSGGLETVESYRKTGAMPYDDLEWMRSLPLYLDLGNIWLVHGGINPKLPIERQTSHECCWIRHEFHSVKKPYFSDKLIIIGHTITFTFDDVEPGELVCGQGWLGIDTGAYHSHSGWLTGLDADNNIIYQVNIKDNQTRKVPLNELVKSYKSRKKFFQNLSKFSQ</sequence>
<dbReference type="InterPro" id="IPR004843">
    <property type="entry name" value="Calcineurin-like_PHP"/>
</dbReference>
<dbReference type="PANTHER" id="PTHR42850:SF4">
    <property type="entry name" value="ZINC-DEPENDENT ENDOPOLYPHOSPHATASE"/>
    <property type="match status" value="1"/>
</dbReference>
<dbReference type="AlphaFoldDB" id="Q112U7"/>
<dbReference type="HOGENOM" id="CLU_023125_4_2_3"/>
<gene>
    <name evidence="2" type="ordered locus">Tery_2248</name>
</gene>
<dbReference type="KEGG" id="ter:Tery_2248"/>
<dbReference type="InterPro" id="IPR029052">
    <property type="entry name" value="Metallo-depent_PP-like"/>
</dbReference>
<reference evidence="2" key="1">
    <citation type="submission" date="2006-06" db="EMBL/GenBank/DDBJ databases">
        <title>Complete sequence of Trichodesmium erythraeum IMS101.</title>
        <authorList>
            <consortium name="US DOE Joint Genome Institute"/>
            <person name="Copeland A."/>
            <person name="Lucas S."/>
            <person name="Lapidus A."/>
            <person name="Barry K."/>
            <person name="Detter J.C."/>
            <person name="Glavina del Rio T."/>
            <person name="Hammon N."/>
            <person name="Israni S."/>
            <person name="Dalin E."/>
            <person name="Tice H."/>
            <person name="Pitluck S."/>
            <person name="Kiss H."/>
            <person name="Munk A.C."/>
            <person name="Brettin T."/>
            <person name="Bruce D."/>
            <person name="Han C."/>
            <person name="Tapia R."/>
            <person name="Gilna P."/>
            <person name="Schmutz J."/>
            <person name="Larimer F."/>
            <person name="Land M."/>
            <person name="Hauser L."/>
            <person name="Kyrpides N."/>
            <person name="Kim E."/>
            <person name="Richardson P."/>
        </authorList>
    </citation>
    <scope>NUCLEOTIDE SEQUENCE [LARGE SCALE GENOMIC DNA]</scope>
    <source>
        <strain evidence="2">IMS101</strain>
    </source>
</reference>
<organism evidence="2">
    <name type="scientific">Trichodesmium erythraeum (strain IMS101)</name>
    <dbReference type="NCBI Taxonomy" id="203124"/>
    <lineage>
        <taxon>Bacteria</taxon>
        <taxon>Bacillati</taxon>
        <taxon>Cyanobacteriota</taxon>
        <taxon>Cyanophyceae</taxon>
        <taxon>Oscillatoriophycideae</taxon>
        <taxon>Oscillatoriales</taxon>
        <taxon>Microcoleaceae</taxon>
        <taxon>Trichodesmium</taxon>
    </lineage>
</organism>
<evidence type="ECO:0000313" key="2">
    <source>
        <dbReference type="EMBL" id="ABG51477.1"/>
    </source>
</evidence>
<dbReference type="GO" id="GO:0016791">
    <property type="term" value="F:phosphatase activity"/>
    <property type="evidence" value="ECO:0007669"/>
    <property type="project" value="TreeGrafter"/>
</dbReference>
<dbReference type="EMBL" id="CP000393">
    <property type="protein sequence ID" value="ABG51477.1"/>
    <property type="molecule type" value="Genomic_DNA"/>
</dbReference>
<dbReference type="Pfam" id="PF00149">
    <property type="entry name" value="Metallophos"/>
    <property type="match status" value="1"/>
</dbReference>
<dbReference type="eggNOG" id="COG0639">
    <property type="taxonomic scope" value="Bacteria"/>
</dbReference>
<protein>
    <submittedName>
        <fullName evidence="2">Metallophosphoesterase</fullName>
    </submittedName>
</protein>
<dbReference type="CDD" id="cd00144">
    <property type="entry name" value="MPP_PPP_family"/>
    <property type="match status" value="1"/>
</dbReference>
<dbReference type="OrthoDB" id="384253at2"/>
<dbReference type="RefSeq" id="WP_011611845.1">
    <property type="nucleotide sequence ID" value="NC_008312.1"/>
</dbReference>